<sequence>MDSHVVSLHNYPACPNPDLASGAGPHSDVSSITILLQDDVGGLYVRANECDKWIHVESVEGALVVNIGDSIAHRVLVSGSKNRVSIPIFVTSAPNAVIGPLPEVLEPGERPTYKQVMYQDYFNYHFSKGHDGKHTIDYAKM</sequence>
<dbReference type="PANTHER" id="PTHR47991">
    <property type="entry name" value="OXOGLUTARATE/IRON-DEPENDENT DIOXYGENASE"/>
    <property type="match status" value="1"/>
</dbReference>
<reference evidence="4 5" key="1">
    <citation type="submission" date="2024-12" db="EMBL/GenBank/DDBJ databases">
        <title>The unique morphological basis and parallel evolutionary history of personate flowers in Penstemon.</title>
        <authorList>
            <person name="Depatie T.H."/>
            <person name="Wessinger C.A."/>
        </authorList>
    </citation>
    <scope>NUCLEOTIDE SEQUENCE [LARGE SCALE GENOMIC DNA]</scope>
    <source>
        <strain evidence="4">WTNN_2</strain>
        <tissue evidence="4">Leaf</tissue>
    </source>
</reference>
<dbReference type="InterPro" id="IPR044861">
    <property type="entry name" value="IPNS-like_FE2OG_OXY"/>
</dbReference>
<evidence type="ECO:0000256" key="2">
    <source>
        <dbReference type="ARBA" id="ARBA00023004"/>
    </source>
</evidence>
<gene>
    <name evidence="4" type="ORF">ACJIZ3_012091</name>
</gene>
<feature type="domain" description="Fe2OG dioxygenase" evidence="3">
    <location>
        <begin position="2"/>
        <end position="92"/>
    </location>
</feature>
<evidence type="ECO:0000313" key="4">
    <source>
        <dbReference type="EMBL" id="KAL3850209.1"/>
    </source>
</evidence>
<dbReference type="InterPro" id="IPR027443">
    <property type="entry name" value="IPNS-like_sf"/>
</dbReference>
<dbReference type="InterPro" id="IPR005123">
    <property type="entry name" value="Oxoglu/Fe-dep_dioxygenase_dom"/>
</dbReference>
<dbReference type="AlphaFoldDB" id="A0ABD3UL05"/>
<dbReference type="Gene3D" id="2.60.120.330">
    <property type="entry name" value="B-lactam Antibiotic, Isopenicillin N Synthase, Chain"/>
    <property type="match status" value="1"/>
</dbReference>
<evidence type="ECO:0000313" key="5">
    <source>
        <dbReference type="Proteomes" id="UP001634393"/>
    </source>
</evidence>
<keyword evidence="2" id="KW-0408">Iron</keyword>
<evidence type="ECO:0000256" key="1">
    <source>
        <dbReference type="ARBA" id="ARBA00022723"/>
    </source>
</evidence>
<dbReference type="PROSITE" id="PS51471">
    <property type="entry name" value="FE2OG_OXY"/>
    <property type="match status" value="1"/>
</dbReference>
<dbReference type="EMBL" id="JBJXBP010000001">
    <property type="protein sequence ID" value="KAL3850209.1"/>
    <property type="molecule type" value="Genomic_DNA"/>
</dbReference>
<dbReference type="InterPro" id="IPR050295">
    <property type="entry name" value="Plant_2OG-oxidoreductases"/>
</dbReference>
<evidence type="ECO:0000259" key="3">
    <source>
        <dbReference type="PROSITE" id="PS51471"/>
    </source>
</evidence>
<proteinExistence type="predicted"/>
<dbReference type="GO" id="GO:0046872">
    <property type="term" value="F:metal ion binding"/>
    <property type="evidence" value="ECO:0007669"/>
    <property type="project" value="UniProtKB-KW"/>
</dbReference>
<dbReference type="Pfam" id="PF03171">
    <property type="entry name" value="2OG-FeII_Oxy"/>
    <property type="match status" value="1"/>
</dbReference>
<comment type="caution">
    <text evidence="4">The sequence shown here is derived from an EMBL/GenBank/DDBJ whole genome shotgun (WGS) entry which is preliminary data.</text>
</comment>
<name>A0ABD3UL05_9LAMI</name>
<dbReference type="Proteomes" id="UP001634393">
    <property type="component" value="Unassembled WGS sequence"/>
</dbReference>
<keyword evidence="5" id="KW-1185">Reference proteome</keyword>
<accession>A0ABD3UL05</accession>
<keyword evidence="1" id="KW-0479">Metal-binding</keyword>
<protein>
    <recommendedName>
        <fullName evidence="3">Fe2OG dioxygenase domain-containing protein</fullName>
    </recommendedName>
</protein>
<dbReference type="SUPFAM" id="SSF51197">
    <property type="entry name" value="Clavaminate synthase-like"/>
    <property type="match status" value="1"/>
</dbReference>
<organism evidence="4 5">
    <name type="scientific">Penstemon smallii</name>
    <dbReference type="NCBI Taxonomy" id="265156"/>
    <lineage>
        <taxon>Eukaryota</taxon>
        <taxon>Viridiplantae</taxon>
        <taxon>Streptophyta</taxon>
        <taxon>Embryophyta</taxon>
        <taxon>Tracheophyta</taxon>
        <taxon>Spermatophyta</taxon>
        <taxon>Magnoliopsida</taxon>
        <taxon>eudicotyledons</taxon>
        <taxon>Gunneridae</taxon>
        <taxon>Pentapetalae</taxon>
        <taxon>asterids</taxon>
        <taxon>lamiids</taxon>
        <taxon>Lamiales</taxon>
        <taxon>Plantaginaceae</taxon>
        <taxon>Cheloneae</taxon>
        <taxon>Penstemon</taxon>
    </lineage>
</organism>